<proteinExistence type="predicted"/>
<dbReference type="AlphaFoldDB" id="A0A5R8Z2Q3"/>
<sequence length="461" mass="46835">MKQKIMCTAVSLALAAGLAATPASAQAAAPVMNKFDFNGDGYGDVVVAQPANGGTGAVPVLYGGPGGLKGQVLLRPPGDCSTSAYSCNSFGAQLSAADVDNDGRTDLIAGGRFYTIVSSWTSTGIAQSKHYLGYTPYNGWDAVQVMRAGEFDDRPGADIVKPMRTYYFSSDVLAGWYNGAEQGAYQYLPRAQDGTATAVTSTASGDVNGDGKTELAYVSSENVVELSIMYPPHTSPPQRVLLGSSATCGVVCPKYDSLVHMGDVNGDGHDDLVMVTASRNSLQVWYGSSSGLSATPGFSTDQLTWLANQAASTSLAVGDVNGDGSAEIAVGAANTTVSGKAGAGMVVVIPGSTGGPVPARAQFVTQDSLGSVPNPASPVADPISERSQPKDNFGDAVSITDVTGDGMGEVVVGAPGKNTNTGMLAVLRGSPTGISATNAQVVHPGTVGVGNPSYFGALLLH</sequence>
<dbReference type="SUPFAM" id="SSF69318">
    <property type="entry name" value="Integrin alpha N-terminal domain"/>
    <property type="match status" value="1"/>
</dbReference>
<accession>A0A5R8Z2Q3</accession>
<protein>
    <recommendedName>
        <fullName evidence="8">VCBS repeat-containing protein</fullName>
    </recommendedName>
</protein>
<dbReference type="Pfam" id="PF01839">
    <property type="entry name" value="FG-GAP"/>
    <property type="match status" value="1"/>
</dbReference>
<dbReference type="PROSITE" id="PS51470">
    <property type="entry name" value="FG_GAP"/>
    <property type="match status" value="1"/>
</dbReference>
<evidence type="ECO:0000256" key="1">
    <source>
        <dbReference type="ARBA" id="ARBA00022729"/>
    </source>
</evidence>
<feature type="region of interest" description="Disordered" evidence="4">
    <location>
        <begin position="368"/>
        <end position="393"/>
    </location>
</feature>
<dbReference type="OrthoDB" id="877328at2"/>
<organism evidence="6 7">
    <name type="scientific">Microbispora triticiradicis</name>
    <dbReference type="NCBI Taxonomy" id="2200763"/>
    <lineage>
        <taxon>Bacteria</taxon>
        <taxon>Bacillati</taxon>
        <taxon>Actinomycetota</taxon>
        <taxon>Actinomycetes</taxon>
        <taxon>Streptosporangiales</taxon>
        <taxon>Streptosporangiaceae</taxon>
        <taxon>Microbispora</taxon>
    </lineage>
</organism>
<keyword evidence="7" id="KW-1185">Reference proteome</keyword>
<feature type="chain" id="PRO_5038545754" description="VCBS repeat-containing protein" evidence="5">
    <location>
        <begin position="28"/>
        <end position="461"/>
    </location>
</feature>
<keyword evidence="2" id="KW-0677">Repeat</keyword>
<name>A0A5R8Z2Q3_9ACTN</name>
<dbReference type="Gene3D" id="2.130.10.130">
    <property type="entry name" value="Integrin alpha, N-terminal"/>
    <property type="match status" value="3"/>
</dbReference>
<evidence type="ECO:0000256" key="4">
    <source>
        <dbReference type="SAM" id="MobiDB-lite"/>
    </source>
</evidence>
<dbReference type="Pfam" id="PF13517">
    <property type="entry name" value="FG-GAP_3"/>
    <property type="match status" value="2"/>
</dbReference>
<feature type="signal peptide" evidence="5">
    <location>
        <begin position="1"/>
        <end position="27"/>
    </location>
</feature>
<evidence type="ECO:0000313" key="7">
    <source>
        <dbReference type="Proteomes" id="UP000309033"/>
    </source>
</evidence>
<reference evidence="6" key="1">
    <citation type="submission" date="2019-05" db="EMBL/GenBank/DDBJ databases">
        <title>Isolation, diversity and antifungal activity of Actinobacteria from wheat.</title>
        <authorList>
            <person name="Yu B."/>
        </authorList>
    </citation>
    <scope>NUCLEOTIDE SEQUENCE [LARGE SCALE GENOMIC DNA]</scope>
    <source>
        <strain evidence="6">NEAU-HEGS1-5</strain>
    </source>
</reference>
<feature type="compositionally biased region" description="Basic and acidic residues" evidence="4">
    <location>
        <begin position="383"/>
        <end position="393"/>
    </location>
</feature>
<keyword evidence="1 5" id="KW-0732">Signal</keyword>
<gene>
    <name evidence="6" type="ORF">FED44_14880</name>
</gene>
<dbReference type="PANTHER" id="PTHR46580:SF4">
    <property type="entry name" value="ATP_GTP-BINDING PROTEIN"/>
    <property type="match status" value="1"/>
</dbReference>
<evidence type="ECO:0000256" key="5">
    <source>
        <dbReference type="SAM" id="SignalP"/>
    </source>
</evidence>
<dbReference type="Proteomes" id="UP000309033">
    <property type="component" value="Unassembled WGS sequence"/>
</dbReference>
<evidence type="ECO:0008006" key="8">
    <source>
        <dbReference type="Google" id="ProtNLM"/>
    </source>
</evidence>
<evidence type="ECO:0000313" key="6">
    <source>
        <dbReference type="EMBL" id="TLP59585.1"/>
    </source>
</evidence>
<dbReference type="SMART" id="SM00191">
    <property type="entry name" value="Int_alpha"/>
    <property type="match status" value="4"/>
</dbReference>
<dbReference type="InterPro" id="IPR013517">
    <property type="entry name" value="FG-GAP"/>
</dbReference>
<evidence type="ECO:0000256" key="2">
    <source>
        <dbReference type="ARBA" id="ARBA00022737"/>
    </source>
</evidence>
<dbReference type="InterPro" id="IPR013519">
    <property type="entry name" value="Int_alpha_beta-p"/>
</dbReference>
<dbReference type="EMBL" id="VANP01000005">
    <property type="protein sequence ID" value="TLP59585.1"/>
    <property type="molecule type" value="Genomic_DNA"/>
</dbReference>
<evidence type="ECO:0000256" key="3">
    <source>
        <dbReference type="ARBA" id="ARBA00023180"/>
    </source>
</evidence>
<keyword evidence="3" id="KW-0325">Glycoprotein</keyword>
<dbReference type="InterPro" id="IPR028994">
    <property type="entry name" value="Integrin_alpha_N"/>
</dbReference>
<comment type="caution">
    <text evidence="6">The sequence shown here is derived from an EMBL/GenBank/DDBJ whole genome shotgun (WGS) entry which is preliminary data.</text>
</comment>
<dbReference type="PANTHER" id="PTHR46580">
    <property type="entry name" value="SENSOR KINASE-RELATED"/>
    <property type="match status" value="1"/>
</dbReference>